<dbReference type="AlphaFoldDB" id="A0A3B1A849"/>
<keyword evidence="1" id="KW-0732">Signal</keyword>
<feature type="domain" description="Purple acid phosphatase N-terminal" evidence="3">
    <location>
        <begin position="42"/>
        <end position="120"/>
    </location>
</feature>
<dbReference type="Gene3D" id="2.60.40.380">
    <property type="entry name" value="Purple acid phosphatase-like, N-terminal"/>
    <property type="match status" value="1"/>
</dbReference>
<evidence type="ECO:0000256" key="1">
    <source>
        <dbReference type="ARBA" id="ARBA00022729"/>
    </source>
</evidence>
<dbReference type="PANTHER" id="PTHR22953:SF153">
    <property type="entry name" value="PURPLE ACID PHOSPHATASE"/>
    <property type="match status" value="1"/>
</dbReference>
<dbReference type="Pfam" id="PF00149">
    <property type="entry name" value="Metallophos"/>
    <property type="match status" value="1"/>
</dbReference>
<dbReference type="InterPro" id="IPR008963">
    <property type="entry name" value="Purple_acid_Pase-like_N"/>
</dbReference>
<name>A0A3B1A849_9ZZZZ</name>
<feature type="domain" description="Calcineurin-like phosphoesterase" evidence="2">
    <location>
        <begin position="139"/>
        <end position="342"/>
    </location>
</feature>
<dbReference type="EMBL" id="UOFT01000061">
    <property type="protein sequence ID" value="VAW97740.1"/>
    <property type="molecule type" value="Genomic_DNA"/>
</dbReference>
<protein>
    <recommendedName>
        <fullName evidence="5">Purple acid phosphatase</fullName>
    </recommendedName>
</protein>
<dbReference type="SUPFAM" id="SSF56300">
    <property type="entry name" value="Metallo-dependent phosphatases"/>
    <property type="match status" value="1"/>
</dbReference>
<dbReference type="PANTHER" id="PTHR22953">
    <property type="entry name" value="ACID PHOSPHATASE RELATED"/>
    <property type="match status" value="1"/>
</dbReference>
<evidence type="ECO:0000259" key="2">
    <source>
        <dbReference type="Pfam" id="PF00149"/>
    </source>
</evidence>
<reference evidence="4" key="1">
    <citation type="submission" date="2018-06" db="EMBL/GenBank/DDBJ databases">
        <authorList>
            <person name="Zhirakovskaya E."/>
        </authorList>
    </citation>
    <scope>NUCLEOTIDE SEQUENCE</scope>
</reference>
<dbReference type="GO" id="GO:0003993">
    <property type="term" value="F:acid phosphatase activity"/>
    <property type="evidence" value="ECO:0007669"/>
    <property type="project" value="InterPro"/>
</dbReference>
<evidence type="ECO:0000313" key="4">
    <source>
        <dbReference type="EMBL" id="VAW97740.1"/>
    </source>
</evidence>
<organism evidence="4">
    <name type="scientific">hydrothermal vent metagenome</name>
    <dbReference type="NCBI Taxonomy" id="652676"/>
    <lineage>
        <taxon>unclassified sequences</taxon>
        <taxon>metagenomes</taxon>
        <taxon>ecological metagenomes</taxon>
    </lineage>
</organism>
<proteinExistence type="predicted"/>
<dbReference type="InterPro" id="IPR004843">
    <property type="entry name" value="Calcineurin-like_PHP"/>
</dbReference>
<dbReference type="Gene3D" id="3.60.21.10">
    <property type="match status" value="1"/>
</dbReference>
<gene>
    <name evidence="4" type="ORF">MNBD_GAMMA23-615</name>
</gene>
<dbReference type="InterPro" id="IPR039331">
    <property type="entry name" value="PAPs-like"/>
</dbReference>
<dbReference type="SUPFAM" id="SSF49363">
    <property type="entry name" value="Purple acid phosphatase, N-terminal domain"/>
    <property type="match status" value="1"/>
</dbReference>
<dbReference type="InterPro" id="IPR003961">
    <property type="entry name" value="FN3_dom"/>
</dbReference>
<dbReference type="CDD" id="cd00063">
    <property type="entry name" value="FN3"/>
    <property type="match status" value="1"/>
</dbReference>
<dbReference type="GO" id="GO:0046872">
    <property type="term" value="F:metal ion binding"/>
    <property type="evidence" value="ECO:0007669"/>
    <property type="project" value="InterPro"/>
</dbReference>
<accession>A0A3B1A849</accession>
<dbReference type="InterPro" id="IPR029052">
    <property type="entry name" value="Metallo-depent_PP-like"/>
</dbReference>
<dbReference type="InterPro" id="IPR015914">
    <property type="entry name" value="PAPs_N"/>
</dbReference>
<sequence length="471" mass="52764">MVKKILKKSGFILLILLVLFGIARIMDKSLGGIYDGLRAPYLQLPTANSMVIRWQTKDRNVGVVRIGEVAGKLTKEISELSADDEHRVQLTGLKANTRYYYSVGTQDYALFKGSKYWFKTSPDTSPDIGTDNTSVQAVRFWVTGDQGAAGDIQNGVRDAMLSWTKQQPLVGKTTPDFWLTLGDNAYRSGSNKQFQTNFFTPYAPILKHTPVWPAYGNHDARRWAFFNIFDLPTQAEAGGLGSSTEKYYSFDYGRLHVVMLDSQSSRIQKNSKMLRWLKKDLAQTKQQWLVVAFHHPPYTKGSHNSDSLTDSFGRMRNVRKYVLPILENAGVDVVLAGHSHMYERSWFMNCHYGFSKTFSRQFIQDRAPQADIDSGETRQQQNNLVYRKAATDLSAYSGTIYVTLGSSAKLDNGDLNHPALPISLAASGSMIFDIVGNKLTVNFINELGQVVDSFSIEKGAVDAPVAREQCQ</sequence>
<dbReference type="Pfam" id="PF16656">
    <property type="entry name" value="Pur_ac_phosph_N"/>
    <property type="match status" value="1"/>
</dbReference>
<evidence type="ECO:0008006" key="5">
    <source>
        <dbReference type="Google" id="ProtNLM"/>
    </source>
</evidence>
<evidence type="ECO:0000259" key="3">
    <source>
        <dbReference type="Pfam" id="PF16656"/>
    </source>
</evidence>